<dbReference type="AlphaFoldDB" id="A0A978VVB7"/>
<dbReference type="PANTHER" id="PTHR11926">
    <property type="entry name" value="GLUCOSYL/GLUCURONOSYL TRANSFERASES"/>
    <property type="match status" value="1"/>
</dbReference>
<dbReference type="GO" id="GO:0080044">
    <property type="term" value="F:quercetin 7-O-glucosyltransferase activity"/>
    <property type="evidence" value="ECO:0007669"/>
    <property type="project" value="TreeGrafter"/>
</dbReference>
<dbReference type="GO" id="GO:0080043">
    <property type="term" value="F:quercetin 3-O-glucosyltransferase activity"/>
    <property type="evidence" value="ECO:0007669"/>
    <property type="project" value="TreeGrafter"/>
</dbReference>
<gene>
    <name evidence="4" type="ORF">FEM48_Zijuj02G0109100</name>
</gene>
<reference evidence="4" key="1">
    <citation type="journal article" date="2021" name="Front. Plant Sci.">
        <title>Chromosome-Scale Genome Assembly for Chinese Sour Jujube and Insights Into Its Genome Evolution and Domestication Signature.</title>
        <authorList>
            <person name="Shen L.-Y."/>
            <person name="Luo H."/>
            <person name="Wang X.-L."/>
            <person name="Wang X.-M."/>
            <person name="Qiu X.-J."/>
            <person name="Liu H."/>
            <person name="Zhou S.-S."/>
            <person name="Jia K.-H."/>
            <person name="Nie S."/>
            <person name="Bao Y.-T."/>
            <person name="Zhang R.-G."/>
            <person name="Yun Q.-Z."/>
            <person name="Chai Y.-H."/>
            <person name="Lu J.-Y."/>
            <person name="Li Y."/>
            <person name="Zhao S.-W."/>
            <person name="Mao J.-F."/>
            <person name="Jia S.-G."/>
            <person name="Mao Y.-M."/>
        </authorList>
    </citation>
    <scope>NUCLEOTIDE SEQUENCE</scope>
    <source>
        <strain evidence="4">AT0</strain>
        <tissue evidence="4">Leaf</tissue>
    </source>
</reference>
<dbReference type="Gene3D" id="3.40.50.2000">
    <property type="entry name" value="Glycogen Phosphorylase B"/>
    <property type="match status" value="6"/>
</dbReference>
<evidence type="ECO:0000313" key="4">
    <source>
        <dbReference type="EMBL" id="KAH7542762.1"/>
    </source>
</evidence>
<dbReference type="PANTHER" id="PTHR11926:SF1395">
    <property type="entry name" value="GLYCOSYLTRANSFERASE"/>
    <property type="match status" value="1"/>
</dbReference>
<dbReference type="SUPFAM" id="SSF53756">
    <property type="entry name" value="UDP-Glycosyltransferase/glycogen phosphorylase"/>
    <property type="match status" value="4"/>
</dbReference>
<evidence type="ECO:0000313" key="5">
    <source>
        <dbReference type="Proteomes" id="UP000813462"/>
    </source>
</evidence>
<evidence type="ECO:0000256" key="3">
    <source>
        <dbReference type="ARBA" id="ARBA00022679"/>
    </source>
</evidence>
<evidence type="ECO:0000256" key="2">
    <source>
        <dbReference type="ARBA" id="ARBA00022676"/>
    </source>
</evidence>
<accession>A0A978VVB7</accession>
<keyword evidence="2" id="KW-0328">Glycosyltransferase</keyword>
<comment type="similarity">
    <text evidence="1">Belongs to the UDP-glycosyltransferase family.</text>
</comment>
<sequence length="1067" mass="119062">MAVGQRPTKLFHVVAVPYPGRGHVNPIMNFCKLLASKRDDLIITFVVTEEWLGFLGCDPKPNTIRFRTIPNVVPSELIRGADFAGFYEAVMTKMEAPFEKLLNEIAPPATTVIADTELPWAVTVGNRRNIPVASVWTMSASLFLHGLLSSTKPQILITFVVTEEWLGYIGSEAKPNNIRFASIPNVIPSERLKAADFPGFYEAVMTKMEAPFDQLLDRLQPPITTILADIEKIGNSWRRFNFFKVRVEICAVFSPNFSSTVLYQGDEQVLNIPGISSTLMPDLQKVGRVTDERVSKLALECVSQVRKAQYLLLTSFYELEPQAIDTLQAQLPFPLYPVGPAIPYLELENTSSTSPTDYLQWLNSQPPESVLYISLGSFLSVSSAQMDEIAVGLRSSGVRAEPTKVCHVVAMASPGRGHINPMMNLCKLLVSKSKNILVTFVVTEEWLGFIGSEAKPDSIRFSSIPNVVPSERVRGADISGFAEAVMTQLEAPFERLLDRLEPSPSVILADTFLRWVVGVGNLRNIKVSLFCPTSASMFSIYKHFHLFEQNGDFPVNLLEKGMERVDYIPGVSSTRFVDFPPHVAGASPRTLHHILEAFNWLVQAHCLIFTSIYELEPHTIDVLRAEFSIPLVTVGPAISFFQVGEKLSPSIDGKLNYLEWLDCQPPNSVLYISLGSFMPVCSAQMDEIAAGLKKSGVRACHNLSETNRGQNFLDMESAGAESTRICHVVAMPYPGRGHINPMMNLCKLLVSKNKDILVTFVVTEEWLSFIGSEAKPDNIRFSSIPNVVPSERVRAADMTAFFDALMSQMEAPFERLLDRLEPSPRVILADTFLLWVVGLGNRRNIKVSSFWPMSASMFSIFQHFHLLAHNGHFPVNLSEKGMEHVDYIPGVSSTRLVDFPPLVAGADPRILHHTLEAFTLLPKAQCITFPSIYELEPHSIDVLRAEFSIPIYTVGPAIPYFHVGDKLSPSKNHGQLNYLEWLDCQPPNSVLYISLGSYIPVCSAQMDEIAAGLKMSGSQEFRGRYPQLLHQVSPIPKIKIRVFRTISNVSYLIHSYKKDRFRSIYLS</sequence>
<evidence type="ECO:0008006" key="6">
    <source>
        <dbReference type="Google" id="ProtNLM"/>
    </source>
</evidence>
<protein>
    <recommendedName>
        <fullName evidence="6">UDP-glycosyltransferase 87A1-like</fullName>
    </recommendedName>
</protein>
<proteinExistence type="inferred from homology"/>
<evidence type="ECO:0000256" key="1">
    <source>
        <dbReference type="ARBA" id="ARBA00009995"/>
    </source>
</evidence>
<dbReference type="Proteomes" id="UP000813462">
    <property type="component" value="Unassembled WGS sequence"/>
</dbReference>
<dbReference type="FunFam" id="3.40.50.2000:FF:000152">
    <property type="entry name" value="Glycosyltransferase"/>
    <property type="match status" value="1"/>
</dbReference>
<comment type="caution">
    <text evidence="4">The sequence shown here is derived from an EMBL/GenBank/DDBJ whole genome shotgun (WGS) entry which is preliminary data.</text>
</comment>
<keyword evidence="3" id="KW-0808">Transferase</keyword>
<name>A0A978VVB7_ZIZJJ</name>
<organism evidence="4 5">
    <name type="scientific">Ziziphus jujuba var. spinosa</name>
    <dbReference type="NCBI Taxonomy" id="714518"/>
    <lineage>
        <taxon>Eukaryota</taxon>
        <taxon>Viridiplantae</taxon>
        <taxon>Streptophyta</taxon>
        <taxon>Embryophyta</taxon>
        <taxon>Tracheophyta</taxon>
        <taxon>Spermatophyta</taxon>
        <taxon>Magnoliopsida</taxon>
        <taxon>eudicotyledons</taxon>
        <taxon>Gunneridae</taxon>
        <taxon>Pentapetalae</taxon>
        <taxon>rosids</taxon>
        <taxon>fabids</taxon>
        <taxon>Rosales</taxon>
        <taxon>Rhamnaceae</taxon>
        <taxon>Paliureae</taxon>
        <taxon>Ziziphus</taxon>
    </lineage>
</organism>
<dbReference type="EMBL" id="JAEACU010000002">
    <property type="protein sequence ID" value="KAH7542762.1"/>
    <property type="molecule type" value="Genomic_DNA"/>
</dbReference>